<dbReference type="AlphaFoldDB" id="A0A2A2SEJ1"/>
<dbReference type="Proteomes" id="UP000218151">
    <property type="component" value="Unassembled WGS sequence"/>
</dbReference>
<keyword evidence="2" id="KW-1185">Reference proteome</keyword>
<proteinExistence type="predicted"/>
<organism evidence="1 2">
    <name type="scientific">Sphingomonas lenta</name>
    <dbReference type="NCBI Taxonomy" id="1141887"/>
    <lineage>
        <taxon>Bacteria</taxon>
        <taxon>Pseudomonadati</taxon>
        <taxon>Pseudomonadota</taxon>
        <taxon>Alphaproteobacteria</taxon>
        <taxon>Sphingomonadales</taxon>
        <taxon>Sphingomonadaceae</taxon>
        <taxon>Sphingomonas</taxon>
    </lineage>
</organism>
<evidence type="ECO:0000313" key="1">
    <source>
        <dbReference type="EMBL" id="PAX07602.1"/>
    </source>
</evidence>
<reference evidence="2" key="1">
    <citation type="submission" date="2017-09" db="EMBL/GenBank/DDBJ databases">
        <authorList>
            <person name="Feng G."/>
            <person name="Zhu H."/>
        </authorList>
    </citation>
    <scope>NUCLEOTIDE SEQUENCE [LARGE SCALE GENOMIC DNA]</scope>
    <source>
        <strain evidence="2">1PNM-20</strain>
    </source>
</reference>
<gene>
    <name evidence="1" type="ORF">CKY28_08085</name>
</gene>
<accession>A0A2A2SEJ1</accession>
<dbReference type="EMBL" id="NSLI01000003">
    <property type="protein sequence ID" value="PAX07602.1"/>
    <property type="molecule type" value="Genomic_DNA"/>
</dbReference>
<comment type="caution">
    <text evidence="1">The sequence shown here is derived from an EMBL/GenBank/DDBJ whole genome shotgun (WGS) entry which is preliminary data.</text>
</comment>
<name>A0A2A2SEJ1_9SPHN</name>
<evidence type="ECO:0000313" key="2">
    <source>
        <dbReference type="Proteomes" id="UP000218151"/>
    </source>
</evidence>
<protein>
    <submittedName>
        <fullName evidence="1">Uncharacterized protein</fullName>
    </submittedName>
</protein>
<sequence length="183" mass="20227">MLIDSARLPDSYHVYIARIEPDGSLAGFWQVYVAGSVRITPNGVVPSTEKKLSAVRMRPGRYVFTRVLQNLHWQACMWAGTLTFEVRPGVASYIGEVDPRPVLDGMVAHATAEGLTRSPYSGGVHQFRERFPPLRAIGPTAERVSELDRDRARLFRALSAPVVAQTAAPLEFASYQASGRLCR</sequence>